<name>A0A420W1P4_9SPHI</name>
<feature type="signal peptide" evidence="1">
    <location>
        <begin position="1"/>
        <end position="27"/>
    </location>
</feature>
<evidence type="ECO:0000313" key="2">
    <source>
        <dbReference type="EMBL" id="RKO72502.1"/>
    </source>
</evidence>
<feature type="chain" id="PRO_5019007841" evidence="1">
    <location>
        <begin position="28"/>
        <end position="140"/>
    </location>
</feature>
<proteinExistence type="predicted"/>
<dbReference type="EMBL" id="RBWS01000005">
    <property type="protein sequence ID" value="RKO72502.1"/>
    <property type="molecule type" value="Genomic_DNA"/>
</dbReference>
<dbReference type="OrthoDB" id="1259371at2"/>
<keyword evidence="3" id="KW-1185">Reference proteome</keyword>
<sequence length="140" mass="16043">MQGRFRQYLFSVLCAMLVSLGWYYASASNEPASANRHAVEYYNRQVKTEAQDVEVIRKGEHQRHEKLRAYVAEKDGENDETGSDTDASNVFALSKNDFGNLNAYIHPEFHNTRTAISLANTQHLTPLKNALYIHYSVFRL</sequence>
<dbReference type="AlphaFoldDB" id="A0A420W1P4"/>
<protein>
    <submittedName>
        <fullName evidence="2">Uncharacterized protein</fullName>
    </submittedName>
</protein>
<evidence type="ECO:0000313" key="3">
    <source>
        <dbReference type="Proteomes" id="UP000282423"/>
    </source>
</evidence>
<dbReference type="RefSeq" id="WP_121122558.1">
    <property type="nucleotide sequence ID" value="NZ_RBWS01000005.1"/>
</dbReference>
<accession>A0A420W1P4</accession>
<keyword evidence="1" id="KW-0732">Signal</keyword>
<reference evidence="2 3" key="1">
    <citation type="submission" date="2018-10" db="EMBL/GenBank/DDBJ databases">
        <title>Sphingobacterium sp. M05W1-28.</title>
        <authorList>
            <person name="Cai H."/>
        </authorList>
    </citation>
    <scope>NUCLEOTIDE SEQUENCE [LARGE SCALE GENOMIC DNA]</scope>
    <source>
        <strain evidence="2 3">M05W1-28</strain>
    </source>
</reference>
<comment type="caution">
    <text evidence="2">The sequence shown here is derived from an EMBL/GenBank/DDBJ whole genome shotgun (WGS) entry which is preliminary data.</text>
</comment>
<evidence type="ECO:0000256" key="1">
    <source>
        <dbReference type="SAM" id="SignalP"/>
    </source>
</evidence>
<organism evidence="2 3">
    <name type="scientific">Sphingobacterium puteale</name>
    <dbReference type="NCBI Taxonomy" id="2420510"/>
    <lineage>
        <taxon>Bacteria</taxon>
        <taxon>Pseudomonadati</taxon>
        <taxon>Bacteroidota</taxon>
        <taxon>Sphingobacteriia</taxon>
        <taxon>Sphingobacteriales</taxon>
        <taxon>Sphingobacteriaceae</taxon>
        <taxon>Sphingobacterium</taxon>
    </lineage>
</organism>
<gene>
    <name evidence="2" type="ORF">D7322_06830</name>
</gene>
<dbReference type="Proteomes" id="UP000282423">
    <property type="component" value="Unassembled WGS sequence"/>
</dbReference>